<feature type="compositionally biased region" description="Polar residues" evidence="4">
    <location>
        <begin position="89"/>
        <end position="104"/>
    </location>
</feature>
<evidence type="ECO:0000313" key="6">
    <source>
        <dbReference type="EMBL" id="SCO87709.1"/>
    </source>
</evidence>
<dbReference type="VEuPathDB" id="FungiDB:FOC4_g10007004"/>
<dbReference type="VEuPathDB" id="FungiDB:FOZG_18125"/>
<feature type="compositionally biased region" description="Polar residues" evidence="4">
    <location>
        <begin position="158"/>
        <end position="167"/>
    </location>
</feature>
<evidence type="ECO:0000256" key="3">
    <source>
        <dbReference type="ARBA" id="ARBA00023163"/>
    </source>
</evidence>
<sequence>MDQSAARSSDPTYGLSAIDNFDTVSHPLWDQWYFAGQPSFLDSSAADASNSQPEFNNVEDFSTDCIYTLASTELTGSAFSQEYPAPQDTFKSTNPEESPSDTDGQLYSLSILLDKEKRKPDHIKDDVAKSSKHNSTKKGKANAAEKEVDVNKKERSNINEATETSLSFPPLENDINTRKVKERNRRAANKVRVRKREEERSLESTFNDIEKINRNLSACVKDLNQQVHDLKTSLLQHVDCDCTLIQEYIAHEAHHYVQEHGDTKGNNGSHNNMSKT</sequence>
<feature type="region of interest" description="Disordered" evidence="4">
    <location>
        <begin position="120"/>
        <end position="172"/>
    </location>
</feature>
<name>A0A2H3U0L0_FUSOX</name>
<dbReference type="EMBL" id="FMJY01000007">
    <property type="protein sequence ID" value="SCO87709.1"/>
    <property type="molecule type" value="Genomic_DNA"/>
</dbReference>
<dbReference type="VEuPathDB" id="FungiDB:HZS61_005074"/>
<accession>A0A2H3U0L0</accession>
<dbReference type="InterPro" id="IPR004827">
    <property type="entry name" value="bZIP"/>
</dbReference>
<evidence type="ECO:0000259" key="5">
    <source>
        <dbReference type="PROSITE" id="PS50217"/>
    </source>
</evidence>
<dbReference type="VEuPathDB" id="FungiDB:FOMG_19144"/>
<keyword evidence="2" id="KW-0238">DNA-binding</keyword>
<dbReference type="VEuPathDB" id="FungiDB:FOIG_06891"/>
<evidence type="ECO:0000256" key="4">
    <source>
        <dbReference type="SAM" id="MobiDB-lite"/>
    </source>
</evidence>
<evidence type="ECO:0000256" key="1">
    <source>
        <dbReference type="ARBA" id="ARBA00023015"/>
    </source>
</evidence>
<dbReference type="PROSITE" id="PS50217">
    <property type="entry name" value="BZIP"/>
    <property type="match status" value="1"/>
</dbReference>
<dbReference type="Proteomes" id="UP000219369">
    <property type="component" value="Unassembled WGS sequence"/>
</dbReference>
<dbReference type="SUPFAM" id="SSF57959">
    <property type="entry name" value="Leucine zipper domain"/>
    <property type="match status" value="1"/>
</dbReference>
<gene>
    <name evidence="6" type="ORF">FRV6_11836</name>
</gene>
<feature type="compositionally biased region" description="Basic and acidic residues" evidence="4">
    <location>
        <begin position="120"/>
        <end position="129"/>
    </location>
</feature>
<reference evidence="7" key="1">
    <citation type="submission" date="2016-09" db="EMBL/GenBank/DDBJ databases">
        <authorList>
            <person name="Guldener U."/>
        </authorList>
    </citation>
    <scope>NUCLEOTIDE SEQUENCE [LARGE SCALE GENOMIC DNA]</scope>
    <source>
        <strain evidence="7">V64-1</strain>
    </source>
</reference>
<dbReference type="GO" id="GO:0003677">
    <property type="term" value="F:DNA binding"/>
    <property type="evidence" value="ECO:0007669"/>
    <property type="project" value="UniProtKB-KW"/>
</dbReference>
<proteinExistence type="predicted"/>
<feature type="domain" description="BZIP" evidence="5">
    <location>
        <begin position="174"/>
        <end position="237"/>
    </location>
</feature>
<dbReference type="PRINTS" id="PR00043">
    <property type="entry name" value="LEUZIPPRJUN"/>
</dbReference>
<dbReference type="CDD" id="cd14687">
    <property type="entry name" value="bZIP_ATF2"/>
    <property type="match status" value="1"/>
</dbReference>
<feature type="compositionally biased region" description="Basic and acidic residues" evidence="4">
    <location>
        <begin position="143"/>
        <end position="157"/>
    </location>
</feature>
<dbReference type="Gene3D" id="1.20.5.170">
    <property type="match status" value="1"/>
</dbReference>
<dbReference type="InterPro" id="IPR002112">
    <property type="entry name" value="Leuzip_Jun"/>
</dbReference>
<dbReference type="AlphaFoldDB" id="A0A2H3U0L0"/>
<organism evidence="6 7">
    <name type="scientific">Fusarium oxysporum</name>
    <name type="common">Fusarium vascular wilt</name>
    <dbReference type="NCBI Taxonomy" id="5507"/>
    <lineage>
        <taxon>Eukaryota</taxon>
        <taxon>Fungi</taxon>
        <taxon>Dikarya</taxon>
        <taxon>Ascomycota</taxon>
        <taxon>Pezizomycotina</taxon>
        <taxon>Sordariomycetes</taxon>
        <taxon>Hypocreomycetidae</taxon>
        <taxon>Hypocreales</taxon>
        <taxon>Nectriaceae</taxon>
        <taxon>Fusarium</taxon>
        <taxon>Fusarium oxysporum species complex</taxon>
    </lineage>
</organism>
<dbReference type="PROSITE" id="PS00036">
    <property type="entry name" value="BZIP_BASIC"/>
    <property type="match status" value="1"/>
</dbReference>
<dbReference type="OrthoDB" id="295274at2759"/>
<feature type="region of interest" description="Disordered" evidence="4">
    <location>
        <begin position="82"/>
        <end position="104"/>
    </location>
</feature>
<dbReference type="InterPro" id="IPR046347">
    <property type="entry name" value="bZIP_sf"/>
</dbReference>
<feature type="compositionally biased region" description="Basic residues" evidence="4">
    <location>
        <begin position="130"/>
        <end position="140"/>
    </location>
</feature>
<evidence type="ECO:0000313" key="7">
    <source>
        <dbReference type="Proteomes" id="UP000219369"/>
    </source>
</evidence>
<dbReference type="GO" id="GO:0003700">
    <property type="term" value="F:DNA-binding transcription factor activity"/>
    <property type="evidence" value="ECO:0007669"/>
    <property type="project" value="InterPro"/>
</dbReference>
<keyword evidence="1" id="KW-0805">Transcription regulation</keyword>
<evidence type="ECO:0000256" key="2">
    <source>
        <dbReference type="ARBA" id="ARBA00023125"/>
    </source>
</evidence>
<dbReference type="VEuPathDB" id="FungiDB:FOXG_06828"/>
<protein>
    <recommendedName>
        <fullName evidence="5">BZIP domain-containing protein</fullName>
    </recommendedName>
</protein>
<keyword evidence="3" id="KW-0804">Transcription</keyword>